<dbReference type="AlphaFoldDB" id="A0A9R1WRJ2"/>
<dbReference type="EMBL" id="NBSK02000001">
    <property type="protein sequence ID" value="KAJ0226763.1"/>
    <property type="molecule type" value="Genomic_DNA"/>
</dbReference>
<evidence type="ECO:0000313" key="2">
    <source>
        <dbReference type="Proteomes" id="UP000235145"/>
    </source>
</evidence>
<protein>
    <submittedName>
        <fullName evidence="1">Uncharacterized protein</fullName>
    </submittedName>
</protein>
<comment type="caution">
    <text evidence="1">The sequence shown here is derived from an EMBL/GenBank/DDBJ whole genome shotgun (WGS) entry which is preliminary data.</text>
</comment>
<accession>A0A9R1WRJ2</accession>
<evidence type="ECO:0000313" key="1">
    <source>
        <dbReference type="EMBL" id="KAJ0226763.1"/>
    </source>
</evidence>
<organism evidence="1 2">
    <name type="scientific">Lactuca sativa</name>
    <name type="common">Garden lettuce</name>
    <dbReference type="NCBI Taxonomy" id="4236"/>
    <lineage>
        <taxon>Eukaryota</taxon>
        <taxon>Viridiplantae</taxon>
        <taxon>Streptophyta</taxon>
        <taxon>Embryophyta</taxon>
        <taxon>Tracheophyta</taxon>
        <taxon>Spermatophyta</taxon>
        <taxon>Magnoliopsida</taxon>
        <taxon>eudicotyledons</taxon>
        <taxon>Gunneridae</taxon>
        <taxon>Pentapetalae</taxon>
        <taxon>asterids</taxon>
        <taxon>campanulids</taxon>
        <taxon>Asterales</taxon>
        <taxon>Asteraceae</taxon>
        <taxon>Cichorioideae</taxon>
        <taxon>Cichorieae</taxon>
        <taxon>Lactucinae</taxon>
        <taxon>Lactuca</taxon>
    </lineage>
</organism>
<name>A0A9R1WRJ2_LACSA</name>
<keyword evidence="2" id="KW-1185">Reference proteome</keyword>
<reference evidence="1 2" key="1">
    <citation type="journal article" date="2017" name="Nat. Commun.">
        <title>Genome assembly with in vitro proximity ligation data and whole-genome triplication in lettuce.</title>
        <authorList>
            <person name="Reyes-Chin-Wo S."/>
            <person name="Wang Z."/>
            <person name="Yang X."/>
            <person name="Kozik A."/>
            <person name="Arikit S."/>
            <person name="Song C."/>
            <person name="Xia L."/>
            <person name="Froenicke L."/>
            <person name="Lavelle D.O."/>
            <person name="Truco M.J."/>
            <person name="Xia R."/>
            <person name="Zhu S."/>
            <person name="Xu C."/>
            <person name="Xu H."/>
            <person name="Xu X."/>
            <person name="Cox K."/>
            <person name="Korf I."/>
            <person name="Meyers B.C."/>
            <person name="Michelmore R.W."/>
        </authorList>
    </citation>
    <scope>NUCLEOTIDE SEQUENCE [LARGE SCALE GENOMIC DNA]</scope>
    <source>
        <strain evidence="2">cv. Salinas</strain>
        <tissue evidence="1">Seedlings</tissue>
    </source>
</reference>
<proteinExistence type="predicted"/>
<sequence>MVKTRVISKNEWKNGVNVDAICSSSVAIFFFQAHRRLLKLPSTRGAVRSDSNTRFDLQMRYELIQSYEFDLIRFLFNWKSQT</sequence>
<dbReference type="Proteomes" id="UP000235145">
    <property type="component" value="Unassembled WGS sequence"/>
</dbReference>
<gene>
    <name evidence="1" type="ORF">LSAT_V11C100020050</name>
</gene>